<name>A0A2T3B9X8_AMORE</name>
<gene>
    <name evidence="3" type="ORF">M430DRAFT_24969</name>
</gene>
<sequence>MENVICSCSNCKSELGCFRNSWNGIGNTYYSPVYPPASVINGFEATSNIYKATDKTQIEGSNQLILRLSEMSVTSERTGEEAVISVQKKFSLTHPGAKKPPAVRRAATVQPSPRAQTPSSLGQGHIAKGAMLPPPVDDKLQRELEKFKVWATDAIKGQQNDIDRFGGAIDRIERELKSFKDFMQEVRTELAAHSQSQASLKEEELPVLKEEFHMLRNELAAHRRFQESLKGEELPVLQEDLDALRTELAKTQQLQHELKHEDLARVRQSVNGLRQNFDSREENIKLAEKATRLAQDKLETFTDDVRKANSAANEVNILRGEFEHLRARLSSMENAAQEALVFREANSRANEVDVLKAEFEHLKERFSSMEKAAQEALVSQAAKAPETRSATRRHPSDQGNVEFLGSQGKDSGYGNSQPSISRHLVRQPSYEGEVEEPSLPKRRHSRLMDNDEESRERPIKRPRHSTRLKLAKDHSANGTTEPSQIQPETPQSPIIISSNHGTPSPILSHHDVQYEDEASNYQDGDENSNQNDDMQSTPKQRPTNSENLERRKPVAHPRRASGSTTSSASQLKETAESTRIDSTSKLSAAKRLRRPTAKPGTPSLPNISSENKPLPSTPMVIIRSVIDHSVQDKPASDPVHKNSKPSSGVVSTPADKIEGGSFQQELKGSAPVSKDPKIHSSTQLYQAKRTASDKENKTPARARQYTPDELNTTDDALMSSTRKRTSDGAIIMKRRISSNVLINSAGKIDNHSY</sequence>
<dbReference type="OrthoDB" id="5396360at2759"/>
<dbReference type="RefSeq" id="XP_024723732.1">
    <property type="nucleotide sequence ID" value="XM_024865173.1"/>
</dbReference>
<dbReference type="EMBL" id="KZ679007">
    <property type="protein sequence ID" value="PSS25133.1"/>
    <property type="molecule type" value="Genomic_DNA"/>
</dbReference>
<feature type="coiled-coil region" evidence="1">
    <location>
        <begin position="315"/>
        <end position="372"/>
    </location>
</feature>
<evidence type="ECO:0000313" key="3">
    <source>
        <dbReference type="EMBL" id="PSS25133.1"/>
    </source>
</evidence>
<dbReference type="STRING" id="857342.A0A2T3B9X8"/>
<feature type="compositionally biased region" description="Basic residues" evidence="2">
    <location>
        <begin position="460"/>
        <end position="469"/>
    </location>
</feature>
<dbReference type="InParanoid" id="A0A2T3B9X8"/>
<dbReference type="AlphaFoldDB" id="A0A2T3B9X8"/>
<feature type="region of interest" description="Disordered" evidence="2">
    <location>
        <begin position="631"/>
        <end position="704"/>
    </location>
</feature>
<feature type="compositionally biased region" description="Low complexity" evidence="2">
    <location>
        <begin position="560"/>
        <end position="569"/>
    </location>
</feature>
<feature type="coiled-coil region" evidence="1">
    <location>
        <begin position="234"/>
        <end position="290"/>
    </location>
</feature>
<feature type="compositionally biased region" description="Polar residues" evidence="2">
    <location>
        <begin position="527"/>
        <end position="546"/>
    </location>
</feature>
<protein>
    <submittedName>
        <fullName evidence="3">Uncharacterized protein</fullName>
    </submittedName>
</protein>
<feature type="compositionally biased region" description="Polar residues" evidence="2">
    <location>
        <begin position="476"/>
        <end position="502"/>
    </location>
</feature>
<evidence type="ECO:0000313" key="4">
    <source>
        <dbReference type="Proteomes" id="UP000241818"/>
    </source>
</evidence>
<accession>A0A2T3B9X8</accession>
<feature type="compositionally biased region" description="Basic and acidic residues" evidence="2">
    <location>
        <begin position="631"/>
        <end position="640"/>
    </location>
</feature>
<keyword evidence="4" id="KW-1185">Reference proteome</keyword>
<reference evidence="3 4" key="1">
    <citation type="journal article" date="2018" name="New Phytol.">
        <title>Comparative genomics and transcriptomics depict ericoid mycorrhizal fungi as versatile saprotrophs and plant mutualists.</title>
        <authorList>
            <person name="Martino E."/>
            <person name="Morin E."/>
            <person name="Grelet G.A."/>
            <person name="Kuo A."/>
            <person name="Kohler A."/>
            <person name="Daghino S."/>
            <person name="Barry K.W."/>
            <person name="Cichocki N."/>
            <person name="Clum A."/>
            <person name="Dockter R.B."/>
            <person name="Hainaut M."/>
            <person name="Kuo R.C."/>
            <person name="LaButti K."/>
            <person name="Lindahl B.D."/>
            <person name="Lindquist E.A."/>
            <person name="Lipzen A."/>
            <person name="Khouja H.R."/>
            <person name="Magnuson J."/>
            <person name="Murat C."/>
            <person name="Ohm R.A."/>
            <person name="Singer S.W."/>
            <person name="Spatafora J.W."/>
            <person name="Wang M."/>
            <person name="Veneault-Fourrey C."/>
            <person name="Henrissat B."/>
            <person name="Grigoriev I.V."/>
            <person name="Martin F.M."/>
            <person name="Perotto S."/>
        </authorList>
    </citation>
    <scope>NUCLEOTIDE SEQUENCE [LARGE SCALE GENOMIC DNA]</scope>
    <source>
        <strain evidence="3 4">ATCC 22711</strain>
    </source>
</reference>
<feature type="region of interest" description="Disordered" evidence="2">
    <location>
        <begin position="379"/>
        <end position="616"/>
    </location>
</feature>
<feature type="compositionally biased region" description="Basic and acidic residues" evidence="2">
    <location>
        <begin position="446"/>
        <end position="459"/>
    </location>
</feature>
<feature type="compositionally biased region" description="Polar residues" evidence="2">
    <location>
        <begin position="109"/>
        <end position="122"/>
    </location>
</feature>
<evidence type="ECO:0000256" key="1">
    <source>
        <dbReference type="SAM" id="Coils"/>
    </source>
</evidence>
<feature type="region of interest" description="Disordered" evidence="2">
    <location>
        <begin position="94"/>
        <end position="132"/>
    </location>
</feature>
<feature type="coiled-coil region" evidence="1">
    <location>
        <begin position="169"/>
        <end position="203"/>
    </location>
</feature>
<keyword evidence="1" id="KW-0175">Coiled coil</keyword>
<proteinExistence type="predicted"/>
<dbReference type="Proteomes" id="UP000241818">
    <property type="component" value="Unassembled WGS sequence"/>
</dbReference>
<dbReference type="GeneID" id="36573254"/>
<evidence type="ECO:0000256" key="2">
    <source>
        <dbReference type="SAM" id="MobiDB-lite"/>
    </source>
</evidence>
<feature type="compositionally biased region" description="Acidic residues" evidence="2">
    <location>
        <begin position="514"/>
        <end position="526"/>
    </location>
</feature>
<organism evidence="3 4">
    <name type="scientific">Amorphotheca resinae ATCC 22711</name>
    <dbReference type="NCBI Taxonomy" id="857342"/>
    <lineage>
        <taxon>Eukaryota</taxon>
        <taxon>Fungi</taxon>
        <taxon>Dikarya</taxon>
        <taxon>Ascomycota</taxon>
        <taxon>Pezizomycotina</taxon>
        <taxon>Leotiomycetes</taxon>
        <taxon>Helotiales</taxon>
        <taxon>Amorphothecaceae</taxon>
        <taxon>Amorphotheca</taxon>
    </lineage>
</organism>